<proteinExistence type="predicted"/>
<protein>
    <recommendedName>
        <fullName evidence="3">Leucine-rich repeat domain-containing protein</fullName>
    </recommendedName>
</protein>
<dbReference type="RefSeq" id="WP_272719880.1">
    <property type="nucleotide sequence ID" value="NZ_JAQPYS010000035.1"/>
</dbReference>
<dbReference type="InterPro" id="IPR032675">
    <property type="entry name" value="LRR_dom_sf"/>
</dbReference>
<gene>
    <name evidence="1" type="ORF">PQG98_05530</name>
</gene>
<evidence type="ECO:0000313" key="2">
    <source>
        <dbReference type="Proteomes" id="UP001215398"/>
    </source>
</evidence>
<accession>A0ABT5H5E2</accession>
<dbReference type="Gene3D" id="3.80.10.10">
    <property type="entry name" value="Ribonuclease Inhibitor"/>
    <property type="match status" value="1"/>
</dbReference>
<keyword evidence="2" id="KW-1185">Reference proteome</keyword>
<sequence>MVKYKVDLSDTAYFNGITIDSSYLSEGLEYAKKHGINRVLIRNEEGIKQKIDFELFKKYDFITTLHWIAPLSKLSNIEGIYSLTKLKELRWAPTINLPIDLSAFPHIEMLSTTYCKQMSGWDELNNLKFLFLTKVDTCNLYFLHKVINLEYLRILRGKIVSISGIDNCSKLKTLFLQSCNCISTLEPTIRKLSLDKLIIENCTNLKADETLNKYVKSISII</sequence>
<dbReference type="SUPFAM" id="SSF52058">
    <property type="entry name" value="L domain-like"/>
    <property type="match status" value="1"/>
</dbReference>
<evidence type="ECO:0000313" key="1">
    <source>
        <dbReference type="EMBL" id="MDC7135808.1"/>
    </source>
</evidence>
<reference evidence="1 2" key="1">
    <citation type="submission" date="2023-01" db="EMBL/GenBank/DDBJ databases">
        <title>Exploring GABA producing Bacteroides strains toward improving mental health.</title>
        <authorList>
            <person name="Yousuf B."/>
            <person name="Bouhlel N.E."/>
            <person name="Mottawea W."/>
            <person name="Hammami R."/>
        </authorList>
    </citation>
    <scope>NUCLEOTIDE SEQUENCE [LARGE SCALE GENOMIC DNA]</scope>
    <source>
        <strain evidence="1 2">UO.H1054</strain>
    </source>
</reference>
<dbReference type="EMBL" id="JAQPYS010000035">
    <property type="protein sequence ID" value="MDC7135808.1"/>
    <property type="molecule type" value="Genomic_DNA"/>
</dbReference>
<comment type="caution">
    <text evidence="1">The sequence shown here is derived from an EMBL/GenBank/DDBJ whole genome shotgun (WGS) entry which is preliminary data.</text>
</comment>
<name>A0ABT5H5E2_9BACE</name>
<evidence type="ECO:0008006" key="3">
    <source>
        <dbReference type="Google" id="ProtNLM"/>
    </source>
</evidence>
<dbReference type="Proteomes" id="UP001215398">
    <property type="component" value="Unassembled WGS sequence"/>
</dbReference>
<organism evidence="1 2">
    <name type="scientific">Bacteroides zhangwenhongii</name>
    <dbReference type="NCBI Taxonomy" id="2650157"/>
    <lineage>
        <taxon>Bacteria</taxon>
        <taxon>Pseudomonadati</taxon>
        <taxon>Bacteroidota</taxon>
        <taxon>Bacteroidia</taxon>
        <taxon>Bacteroidales</taxon>
        <taxon>Bacteroidaceae</taxon>
        <taxon>Bacteroides</taxon>
    </lineage>
</organism>